<comment type="caution">
    <text evidence="5">The sequence shown here is derived from an EMBL/GenBank/DDBJ whole genome shotgun (WGS) entry which is preliminary data.</text>
</comment>
<proteinExistence type="inferred from homology"/>
<evidence type="ECO:0000256" key="1">
    <source>
        <dbReference type="ARBA" id="ARBA00005246"/>
    </source>
</evidence>
<dbReference type="GO" id="GO:1990316">
    <property type="term" value="C:Atg1/ULK1 kinase complex"/>
    <property type="evidence" value="ECO:0007669"/>
    <property type="project" value="InterPro"/>
</dbReference>
<protein>
    <recommendedName>
        <fullName evidence="2">Autophagy-related protein 13</fullName>
    </recommendedName>
</protein>
<accession>A0AAD7Y1D6</accession>
<dbReference type="Pfam" id="PF13915">
    <property type="entry name" value="DUF4210"/>
    <property type="match status" value="1"/>
</dbReference>
<keyword evidence="6" id="KW-1185">Reference proteome</keyword>
<keyword evidence="2" id="KW-0072">Autophagy</keyword>
<dbReference type="InterPro" id="IPR036570">
    <property type="entry name" value="HORMA_dom_sf"/>
</dbReference>
<dbReference type="PANTHER" id="PTHR13199">
    <property type="entry name" value="GH03947P"/>
    <property type="match status" value="1"/>
</dbReference>
<reference evidence="5 6" key="1">
    <citation type="submission" date="2023-03" db="EMBL/GenBank/DDBJ databases">
        <title>Genome sequence of Lichtheimia ornata CBS 291.66.</title>
        <authorList>
            <person name="Mohabir J.T."/>
            <person name="Shea T.P."/>
            <person name="Kurbessoian T."/>
            <person name="Berby B."/>
            <person name="Fontaine J."/>
            <person name="Livny J."/>
            <person name="Gnirke A."/>
            <person name="Stajich J.E."/>
            <person name="Cuomo C.A."/>
        </authorList>
    </citation>
    <scope>NUCLEOTIDE SEQUENCE [LARGE SCALE GENOMIC DNA]</scope>
    <source>
        <strain evidence="5">CBS 291.66</strain>
    </source>
</reference>
<organism evidence="5 6">
    <name type="scientific">Lichtheimia ornata</name>
    <dbReference type="NCBI Taxonomy" id="688661"/>
    <lineage>
        <taxon>Eukaryota</taxon>
        <taxon>Fungi</taxon>
        <taxon>Fungi incertae sedis</taxon>
        <taxon>Mucoromycota</taxon>
        <taxon>Mucoromycotina</taxon>
        <taxon>Mucoromycetes</taxon>
        <taxon>Mucorales</taxon>
        <taxon>Lichtheimiaceae</taxon>
        <taxon>Lichtheimia</taxon>
    </lineage>
</organism>
<dbReference type="EMBL" id="JARTCD010000009">
    <property type="protein sequence ID" value="KAJ8661221.1"/>
    <property type="molecule type" value="Genomic_DNA"/>
</dbReference>
<dbReference type="Pfam" id="PF13889">
    <property type="entry name" value="Chromosome_seg"/>
    <property type="match status" value="1"/>
</dbReference>
<dbReference type="RefSeq" id="XP_058346134.1">
    <property type="nucleotide sequence ID" value="XM_058483045.1"/>
</dbReference>
<evidence type="ECO:0000313" key="5">
    <source>
        <dbReference type="EMBL" id="KAJ8661221.1"/>
    </source>
</evidence>
<dbReference type="SMART" id="SM01177">
    <property type="entry name" value="DUF4210"/>
    <property type="match status" value="1"/>
</dbReference>
<dbReference type="PANTHER" id="PTHR13199:SF11">
    <property type="entry name" value="PROTEIN ATOSSA"/>
    <property type="match status" value="1"/>
</dbReference>
<feature type="domain" description="Atos-like conserved" evidence="4">
    <location>
        <begin position="334"/>
        <end position="397"/>
    </location>
</feature>
<evidence type="ECO:0000313" key="6">
    <source>
        <dbReference type="Proteomes" id="UP001234581"/>
    </source>
</evidence>
<name>A0AAD7Y1D6_9FUNG</name>
<evidence type="ECO:0000256" key="3">
    <source>
        <dbReference type="SAM" id="MobiDB-lite"/>
    </source>
</evidence>
<feature type="region of interest" description="Disordered" evidence="3">
    <location>
        <begin position="85"/>
        <end position="119"/>
    </location>
</feature>
<dbReference type="InterPro" id="IPR051506">
    <property type="entry name" value="ATOS_Transcription_Regulators"/>
</dbReference>
<dbReference type="GO" id="GO:0006914">
    <property type="term" value="P:autophagy"/>
    <property type="evidence" value="ECO:0007669"/>
    <property type="project" value="UniProtKB-KW"/>
</dbReference>
<dbReference type="Pfam" id="PF10033">
    <property type="entry name" value="ATG13"/>
    <property type="match status" value="1"/>
</dbReference>
<dbReference type="InterPro" id="IPR033473">
    <property type="entry name" value="Atos-like_C"/>
</dbReference>
<dbReference type="Proteomes" id="UP001234581">
    <property type="component" value="Unassembled WGS sequence"/>
</dbReference>
<dbReference type="AlphaFoldDB" id="A0AAD7Y1D6"/>
<dbReference type="GeneID" id="83210383"/>
<gene>
    <name evidence="5" type="ORF">O0I10_002970</name>
</gene>
<dbReference type="Gene3D" id="3.30.900.10">
    <property type="entry name" value="HORMA domain"/>
    <property type="match status" value="1"/>
</dbReference>
<dbReference type="InterPro" id="IPR018731">
    <property type="entry name" value="Atg13_N"/>
</dbReference>
<comment type="similarity">
    <text evidence="1 2">Belongs to the ATG13 family. Fungi subfamily.</text>
</comment>
<evidence type="ECO:0000256" key="2">
    <source>
        <dbReference type="RuleBase" id="RU361214"/>
    </source>
</evidence>
<evidence type="ECO:0000259" key="4">
    <source>
        <dbReference type="SMART" id="SM01177"/>
    </source>
</evidence>
<sequence>MPVLVSSDQPIGSSCTADALTKLIQIIVRSRLGTHYVCGQDHAPGDLCCFALCYQGESFSLILNTQQKNGSLLERWILSVDSSSSSKTTSIRHDNGPTTSMMRMKQQQQQQQQQDKKENGSHDMILLLQAVYSYTRMMPVHTMVTNNTMSKSELAITMRHSAAGLSCFSHSPSPVEFSHDAHLQTHHFQPTFLSSIGTVSLEVVYAEKRTIVTEPVVVTMRRLSRLSLSAMDMSEEDTNNINPIASPSNNNNNNPLSSMPIPTSRMQYTRRSSIAYSTSPSSSLRGVSINSNSNNNTGSFMFAAHSNNSINSHFITSNNSNPRRRCSLGGAESFVGSYEESLLSGRMSTVPSKPIVFQAQIGVLGHGDCTPKCPPHRTILFPAFFYESDASLPSPYVGTVELTKRYRVPAKGQLQIVIKNPNKTAVKLFLIPYDVLNMPPNTKTFLRQKSYAGGLRYAIHLQLCRTEKKRVYLYKHFRVVFANRISDARETLKVTCEGPFDYVPLTQADREFLS</sequence>
<dbReference type="InterPro" id="IPR025261">
    <property type="entry name" value="Atos-like_cons_dom"/>
</dbReference>